<evidence type="ECO:0000256" key="3">
    <source>
        <dbReference type="ARBA" id="ARBA00022989"/>
    </source>
</evidence>
<sequence length="455" mass="49665">MDGASGQTIAIGVVTGIASTALQSFGLTMQRKSHILEESKPLGQIQRPPYKRKRWLIGMAIFLAANIFGSGFQITALPLVILAPLQASSLVFNSICATIFLSEPFTRYSLAGTILVAAGAVLIAAFGALPEPNHTLEELLYLLGQKSFLLWFGSTIVIAMILLVLLRMMRTWKRGHTHRGKMVRGIFFGTISGILSAHTLLLAKSAVELLVRSVINKDNQFNRWETWIIVLGVVVIALTQLYFLHQGLKLCSTSVLYPLVFCIYNIVTILDGLIYFRQASRLSGLQVGLVAFGTILLLLGVAALSWRLTPETAVSTVIKDDAETMTTLSRNLDEDAGEADTLLRTASDDEEAIVGAVRRTLTGSTAVPAPRPWTTKKLGFQEHTEIWNELEDDDAEELDADGNGYLIPVAYNDEQEDDESISDESLTVTTSSSSGAANNLGPLARLQRLIRSRLS</sequence>
<evidence type="ECO:0000256" key="6">
    <source>
        <dbReference type="SAM" id="Phobius"/>
    </source>
</evidence>
<accession>A0AAD7QSZ8</accession>
<feature type="transmembrane region" description="Helical" evidence="6">
    <location>
        <begin position="256"/>
        <end position="276"/>
    </location>
</feature>
<dbReference type="GeneID" id="80885504"/>
<gene>
    <name evidence="7" type="ORF">POJ06DRAFT_290314</name>
</gene>
<proteinExistence type="predicted"/>
<dbReference type="EMBL" id="JARPMG010000005">
    <property type="protein sequence ID" value="KAJ8100431.1"/>
    <property type="molecule type" value="Genomic_DNA"/>
</dbReference>
<feature type="transmembrane region" description="Helical" evidence="6">
    <location>
        <begin position="80"/>
        <end position="101"/>
    </location>
</feature>
<keyword evidence="3 6" id="KW-1133">Transmembrane helix</keyword>
<dbReference type="GO" id="GO:0016020">
    <property type="term" value="C:membrane"/>
    <property type="evidence" value="ECO:0007669"/>
    <property type="project" value="UniProtKB-SubCell"/>
</dbReference>
<dbReference type="RefSeq" id="XP_056043881.1">
    <property type="nucleotide sequence ID" value="XM_056190338.1"/>
</dbReference>
<feature type="transmembrane region" description="Helical" evidence="6">
    <location>
        <begin position="6"/>
        <end position="27"/>
    </location>
</feature>
<evidence type="ECO:0000256" key="4">
    <source>
        <dbReference type="ARBA" id="ARBA00023136"/>
    </source>
</evidence>
<evidence type="ECO:0000256" key="1">
    <source>
        <dbReference type="ARBA" id="ARBA00004141"/>
    </source>
</evidence>
<dbReference type="InterPro" id="IPR037185">
    <property type="entry name" value="EmrE-like"/>
</dbReference>
<keyword evidence="8" id="KW-1185">Reference proteome</keyword>
<evidence type="ECO:0000313" key="8">
    <source>
        <dbReference type="Proteomes" id="UP001217417"/>
    </source>
</evidence>
<name>A0AAD7QSZ8_9ASCO</name>
<organism evidence="7 8">
    <name type="scientific">Lipomyces tetrasporus</name>
    <dbReference type="NCBI Taxonomy" id="54092"/>
    <lineage>
        <taxon>Eukaryota</taxon>
        <taxon>Fungi</taxon>
        <taxon>Dikarya</taxon>
        <taxon>Ascomycota</taxon>
        <taxon>Saccharomycotina</taxon>
        <taxon>Lipomycetes</taxon>
        <taxon>Lipomycetales</taxon>
        <taxon>Lipomycetaceae</taxon>
        <taxon>Lipomyces</taxon>
    </lineage>
</organism>
<feature type="transmembrane region" description="Helical" evidence="6">
    <location>
        <begin position="148"/>
        <end position="166"/>
    </location>
</feature>
<feature type="transmembrane region" description="Helical" evidence="6">
    <location>
        <begin position="55"/>
        <end position="74"/>
    </location>
</feature>
<reference evidence="7" key="1">
    <citation type="submission" date="2023-03" db="EMBL/GenBank/DDBJ databases">
        <title>Near-Complete genome sequence of Lipomyces tetrasporous NRRL Y-64009, an oleaginous yeast capable of growing on lignocellulosic hydrolysates.</title>
        <authorList>
            <consortium name="Lawrence Berkeley National Laboratory"/>
            <person name="Jagtap S.S."/>
            <person name="Liu J.-J."/>
            <person name="Walukiewicz H.E."/>
            <person name="Pangilinan J."/>
            <person name="Lipzen A."/>
            <person name="Ahrendt S."/>
            <person name="Koriabine M."/>
            <person name="Cobaugh K."/>
            <person name="Salamov A."/>
            <person name="Yoshinaga Y."/>
            <person name="Ng V."/>
            <person name="Daum C."/>
            <person name="Grigoriev I.V."/>
            <person name="Slininger P.J."/>
            <person name="Dien B.S."/>
            <person name="Jin Y.-S."/>
            <person name="Rao C.V."/>
        </authorList>
    </citation>
    <scope>NUCLEOTIDE SEQUENCE</scope>
    <source>
        <strain evidence="7">NRRL Y-64009</strain>
    </source>
</reference>
<dbReference type="GO" id="GO:0015095">
    <property type="term" value="F:magnesium ion transmembrane transporter activity"/>
    <property type="evidence" value="ECO:0007669"/>
    <property type="project" value="InterPro"/>
</dbReference>
<keyword evidence="2 6" id="KW-0812">Transmembrane</keyword>
<dbReference type="Gene3D" id="1.10.3730.20">
    <property type="match status" value="1"/>
</dbReference>
<evidence type="ECO:0000256" key="5">
    <source>
        <dbReference type="SAM" id="MobiDB-lite"/>
    </source>
</evidence>
<dbReference type="AlphaFoldDB" id="A0AAD7QSZ8"/>
<dbReference type="PANTHER" id="PTHR12570">
    <property type="match status" value="1"/>
</dbReference>
<dbReference type="Proteomes" id="UP001217417">
    <property type="component" value="Unassembled WGS sequence"/>
</dbReference>
<feature type="transmembrane region" description="Helical" evidence="6">
    <location>
        <begin position="186"/>
        <end position="207"/>
    </location>
</feature>
<comment type="subcellular location">
    <subcellularLocation>
        <location evidence="1">Membrane</location>
        <topology evidence="1">Multi-pass membrane protein</topology>
    </subcellularLocation>
</comment>
<keyword evidence="4 6" id="KW-0472">Membrane</keyword>
<feature type="compositionally biased region" description="Polar residues" evidence="5">
    <location>
        <begin position="426"/>
        <end position="437"/>
    </location>
</feature>
<protein>
    <submittedName>
        <fullName evidence="7">Magnesium transporter NIPA-domain-containing protein</fullName>
    </submittedName>
</protein>
<dbReference type="InterPro" id="IPR008521">
    <property type="entry name" value="Mg_trans_NIPA"/>
</dbReference>
<dbReference type="Pfam" id="PF05653">
    <property type="entry name" value="Mg_trans_NIPA"/>
    <property type="match status" value="1"/>
</dbReference>
<feature type="transmembrane region" description="Helical" evidence="6">
    <location>
        <begin position="108"/>
        <end position="128"/>
    </location>
</feature>
<evidence type="ECO:0000313" key="7">
    <source>
        <dbReference type="EMBL" id="KAJ8100431.1"/>
    </source>
</evidence>
<feature type="transmembrane region" description="Helical" evidence="6">
    <location>
        <begin position="282"/>
        <end position="306"/>
    </location>
</feature>
<dbReference type="SUPFAM" id="SSF103481">
    <property type="entry name" value="Multidrug resistance efflux transporter EmrE"/>
    <property type="match status" value="1"/>
</dbReference>
<dbReference type="PANTHER" id="PTHR12570:SF86">
    <property type="entry name" value="ADR321CP"/>
    <property type="match status" value="1"/>
</dbReference>
<comment type="caution">
    <text evidence="7">The sequence shown here is derived from an EMBL/GenBank/DDBJ whole genome shotgun (WGS) entry which is preliminary data.</text>
</comment>
<feature type="transmembrane region" description="Helical" evidence="6">
    <location>
        <begin position="227"/>
        <end position="244"/>
    </location>
</feature>
<feature type="region of interest" description="Disordered" evidence="5">
    <location>
        <begin position="415"/>
        <end position="439"/>
    </location>
</feature>
<evidence type="ECO:0000256" key="2">
    <source>
        <dbReference type="ARBA" id="ARBA00022692"/>
    </source>
</evidence>